<dbReference type="InterPro" id="IPR026590">
    <property type="entry name" value="Ssirtuin_cat_dom"/>
</dbReference>
<evidence type="ECO:0000256" key="4">
    <source>
        <dbReference type="SAM" id="MobiDB-lite"/>
    </source>
</evidence>
<evidence type="ECO:0000256" key="1">
    <source>
        <dbReference type="ARBA" id="ARBA00022679"/>
    </source>
</evidence>
<keyword evidence="2" id="KW-0520">NAD</keyword>
<dbReference type="GO" id="GO:0017136">
    <property type="term" value="F:histone deacetylase activity, NAD-dependent"/>
    <property type="evidence" value="ECO:0007669"/>
    <property type="project" value="TreeGrafter"/>
</dbReference>
<dbReference type="GO" id="GO:0070403">
    <property type="term" value="F:NAD+ binding"/>
    <property type="evidence" value="ECO:0007669"/>
    <property type="project" value="InterPro"/>
</dbReference>
<keyword evidence="1" id="KW-0808">Transferase</keyword>
<feature type="binding site" evidence="3">
    <location>
        <position position="187"/>
    </location>
    <ligand>
        <name>Zn(2+)</name>
        <dbReference type="ChEBI" id="CHEBI:29105"/>
    </ligand>
</feature>
<dbReference type="GO" id="GO:0005634">
    <property type="term" value="C:nucleus"/>
    <property type="evidence" value="ECO:0007669"/>
    <property type="project" value="TreeGrafter"/>
</dbReference>
<dbReference type="Gene3D" id="3.40.50.1220">
    <property type="entry name" value="TPP-binding domain"/>
    <property type="match status" value="1"/>
</dbReference>
<dbReference type="InterPro" id="IPR003000">
    <property type="entry name" value="Sirtuin"/>
</dbReference>
<dbReference type="SUPFAM" id="SSF52467">
    <property type="entry name" value="DHS-like NAD/FAD-binding domain"/>
    <property type="match status" value="1"/>
</dbReference>
<dbReference type="AlphaFoldDB" id="A0AAV8UWV8"/>
<evidence type="ECO:0000313" key="7">
    <source>
        <dbReference type="Proteomes" id="UP001157974"/>
    </source>
</evidence>
<comment type="caution">
    <text evidence="6">The sequence shown here is derived from an EMBL/GenBank/DDBJ whole genome shotgun (WGS) entry which is preliminary data.</text>
</comment>
<accession>A0AAV8UWV8</accession>
<proteinExistence type="predicted"/>
<dbReference type="PROSITE" id="PS50305">
    <property type="entry name" value="SIRTUIN"/>
    <property type="match status" value="1"/>
</dbReference>
<dbReference type="Gene3D" id="3.30.1600.10">
    <property type="entry name" value="SIR2/SIRT2 'Small Domain"/>
    <property type="match status" value="1"/>
</dbReference>
<evidence type="ECO:0000256" key="2">
    <source>
        <dbReference type="ARBA" id="ARBA00023027"/>
    </source>
</evidence>
<feature type="active site" description="Proton acceptor" evidence="3">
    <location>
        <position position="154"/>
    </location>
</feature>
<feature type="compositionally biased region" description="Low complexity" evidence="4">
    <location>
        <begin position="321"/>
        <end position="332"/>
    </location>
</feature>
<feature type="binding site" evidence="3">
    <location>
        <position position="162"/>
    </location>
    <ligand>
        <name>Zn(2+)</name>
        <dbReference type="ChEBI" id="CHEBI:29105"/>
    </ligand>
</feature>
<dbReference type="Proteomes" id="UP001157974">
    <property type="component" value="Unassembled WGS sequence"/>
</dbReference>
<dbReference type="PANTHER" id="PTHR11085:SF10">
    <property type="entry name" value="NAD-DEPENDENT PROTEIN DEACYLASE SIRTUIN-5, MITOCHONDRIAL-RELATED"/>
    <property type="match status" value="1"/>
</dbReference>
<dbReference type="PANTHER" id="PTHR11085">
    <property type="entry name" value="NAD-DEPENDENT PROTEIN DEACYLASE SIRTUIN-5, MITOCHONDRIAL-RELATED"/>
    <property type="match status" value="1"/>
</dbReference>
<evidence type="ECO:0000313" key="6">
    <source>
        <dbReference type="EMBL" id="KAJ8906076.1"/>
    </source>
</evidence>
<sequence>MIGPERKAYPKRARDSRKHGSLTVDELKALYEKSRGKVIVFTGAGISVSSGVSVFSSKGGLYDRARRKFKVKDGMTLFSDRFYRKRTKEAIQFFAELGLEVRSASPTSTHFSLVDLEASILRHVTLNVDGLLPRAGASIWDPVKNPAGKTIEFHGNLQDTLCVSCGDIQTLSLSDMKKLKAGKDILCGQCSKSLRPKIMLYDDHDGELITPSYVWDVLKADLLEAELVLWVGISFEQSASVSYYRRVLRLAPALKMVVVNPSEEALWNLKSALSEIPGPERLSSVLEESDSFFKALVEGAGPSPNQTPTHKHRKFRRIVTSHSSSSDRSSPSALREQENLN</sequence>
<name>A0AAV8UWV8_9RHOD</name>
<dbReference type="GO" id="GO:0046872">
    <property type="term" value="F:metal ion binding"/>
    <property type="evidence" value="ECO:0007669"/>
    <property type="project" value="UniProtKB-KW"/>
</dbReference>
<dbReference type="InterPro" id="IPR050134">
    <property type="entry name" value="NAD-dep_sirtuin_deacylases"/>
</dbReference>
<feature type="compositionally biased region" description="Basic residues" evidence="4">
    <location>
        <begin position="309"/>
        <end position="319"/>
    </location>
</feature>
<feature type="binding site" evidence="3">
    <location>
        <position position="190"/>
    </location>
    <ligand>
        <name>Zn(2+)</name>
        <dbReference type="ChEBI" id="CHEBI:29105"/>
    </ligand>
</feature>
<evidence type="ECO:0000256" key="3">
    <source>
        <dbReference type="PROSITE-ProRule" id="PRU00236"/>
    </source>
</evidence>
<dbReference type="EMBL" id="JAMWBK010000004">
    <property type="protein sequence ID" value="KAJ8906076.1"/>
    <property type="molecule type" value="Genomic_DNA"/>
</dbReference>
<gene>
    <name evidence="6" type="ORF">NDN08_002575</name>
</gene>
<dbReference type="Pfam" id="PF02146">
    <property type="entry name" value="SIR2"/>
    <property type="match status" value="1"/>
</dbReference>
<feature type="region of interest" description="Disordered" evidence="4">
    <location>
        <begin position="297"/>
        <end position="341"/>
    </location>
</feature>
<protein>
    <recommendedName>
        <fullName evidence="5">Deacetylase sirtuin-type domain-containing protein</fullName>
    </recommendedName>
</protein>
<reference evidence="6 7" key="1">
    <citation type="journal article" date="2023" name="Nat. Commun.">
        <title>Origin of minicircular mitochondrial genomes in red algae.</title>
        <authorList>
            <person name="Lee Y."/>
            <person name="Cho C.H."/>
            <person name="Lee Y.M."/>
            <person name="Park S.I."/>
            <person name="Yang J.H."/>
            <person name="West J.A."/>
            <person name="Bhattacharya D."/>
            <person name="Yoon H.S."/>
        </authorList>
    </citation>
    <scope>NUCLEOTIDE SEQUENCE [LARGE SCALE GENOMIC DNA]</scope>
    <source>
        <strain evidence="6 7">CCMP1338</strain>
        <tissue evidence="6">Whole cell</tissue>
    </source>
</reference>
<dbReference type="InterPro" id="IPR026591">
    <property type="entry name" value="Sirtuin_cat_small_dom_sf"/>
</dbReference>
<feature type="binding site" evidence="3">
    <location>
        <position position="165"/>
    </location>
    <ligand>
        <name>Zn(2+)</name>
        <dbReference type="ChEBI" id="CHEBI:29105"/>
    </ligand>
</feature>
<evidence type="ECO:0000259" key="5">
    <source>
        <dbReference type="PROSITE" id="PS50305"/>
    </source>
</evidence>
<organism evidence="6 7">
    <name type="scientific">Rhodosorus marinus</name>
    <dbReference type="NCBI Taxonomy" id="101924"/>
    <lineage>
        <taxon>Eukaryota</taxon>
        <taxon>Rhodophyta</taxon>
        <taxon>Stylonematophyceae</taxon>
        <taxon>Stylonematales</taxon>
        <taxon>Stylonemataceae</taxon>
        <taxon>Rhodosorus</taxon>
    </lineage>
</organism>
<keyword evidence="7" id="KW-1185">Reference proteome</keyword>
<dbReference type="InterPro" id="IPR029035">
    <property type="entry name" value="DHS-like_NAD/FAD-binding_dom"/>
</dbReference>
<feature type="domain" description="Deacetylase sirtuin-type" evidence="5">
    <location>
        <begin position="17"/>
        <end position="296"/>
    </location>
</feature>
<keyword evidence="3" id="KW-0862">Zinc</keyword>
<dbReference type="CDD" id="cd00296">
    <property type="entry name" value="SIR2"/>
    <property type="match status" value="1"/>
</dbReference>
<keyword evidence="3" id="KW-0479">Metal-binding</keyword>